<dbReference type="PANTHER" id="PTHR42850:SF2">
    <property type="entry name" value="BLL5683 PROTEIN"/>
    <property type="match status" value="1"/>
</dbReference>
<dbReference type="InterPro" id="IPR024654">
    <property type="entry name" value="Calcineurin-like_PHP_lpxH"/>
</dbReference>
<feature type="domain" description="Calcineurin-like phosphoesterase" evidence="1">
    <location>
        <begin position="1"/>
        <end position="198"/>
    </location>
</feature>
<dbReference type="EMBL" id="VSSQ01003444">
    <property type="protein sequence ID" value="MPM20728.1"/>
    <property type="molecule type" value="Genomic_DNA"/>
</dbReference>
<organism evidence="2">
    <name type="scientific">bioreactor metagenome</name>
    <dbReference type="NCBI Taxonomy" id="1076179"/>
    <lineage>
        <taxon>unclassified sequences</taxon>
        <taxon>metagenomes</taxon>
        <taxon>ecological metagenomes</taxon>
    </lineage>
</organism>
<dbReference type="CDD" id="cd00838">
    <property type="entry name" value="MPP_superfamily"/>
    <property type="match status" value="1"/>
</dbReference>
<reference evidence="2" key="1">
    <citation type="submission" date="2019-08" db="EMBL/GenBank/DDBJ databases">
        <authorList>
            <person name="Kucharzyk K."/>
            <person name="Murdoch R.W."/>
            <person name="Higgins S."/>
            <person name="Loffler F."/>
        </authorList>
    </citation>
    <scope>NUCLEOTIDE SEQUENCE</scope>
</reference>
<accession>A0A644XY65</accession>
<dbReference type="AlphaFoldDB" id="A0A644XY65"/>
<dbReference type="PIRSF" id="PIRSF000883">
    <property type="entry name" value="Pesterase_MJ0912"/>
    <property type="match status" value="1"/>
</dbReference>
<evidence type="ECO:0000259" key="1">
    <source>
        <dbReference type="Pfam" id="PF12850"/>
    </source>
</evidence>
<dbReference type="Gene3D" id="3.60.21.10">
    <property type="match status" value="1"/>
</dbReference>
<dbReference type="InterPro" id="IPR000979">
    <property type="entry name" value="Phosphodiesterase_MJ0936/Vps29"/>
</dbReference>
<name>A0A644XY65_9ZZZZ</name>
<dbReference type="InterPro" id="IPR011152">
    <property type="entry name" value="Pesterase_MJ0912"/>
</dbReference>
<dbReference type="GO" id="GO:0005737">
    <property type="term" value="C:cytoplasm"/>
    <property type="evidence" value="ECO:0007669"/>
    <property type="project" value="TreeGrafter"/>
</dbReference>
<evidence type="ECO:0000313" key="2">
    <source>
        <dbReference type="EMBL" id="MPM20728.1"/>
    </source>
</evidence>
<gene>
    <name evidence="2" type="ORF">SDC9_67164</name>
</gene>
<dbReference type="Pfam" id="PF12850">
    <property type="entry name" value="Metallophos_2"/>
    <property type="match status" value="1"/>
</dbReference>
<comment type="caution">
    <text evidence="2">The sequence shown here is derived from an EMBL/GenBank/DDBJ whole genome shotgun (WGS) entry which is preliminary data.</text>
</comment>
<dbReference type="GO" id="GO:0016791">
    <property type="term" value="F:phosphatase activity"/>
    <property type="evidence" value="ECO:0007669"/>
    <property type="project" value="TreeGrafter"/>
</dbReference>
<dbReference type="PANTHER" id="PTHR42850">
    <property type="entry name" value="METALLOPHOSPHOESTERASE"/>
    <property type="match status" value="1"/>
</dbReference>
<dbReference type="SUPFAM" id="SSF56300">
    <property type="entry name" value="Metallo-dependent phosphatases"/>
    <property type="match status" value="1"/>
</dbReference>
<proteinExistence type="predicted"/>
<dbReference type="InterPro" id="IPR029052">
    <property type="entry name" value="Metallo-depent_PP-like"/>
</dbReference>
<sequence length="244" mass="27453">MKLAVLGDVHGNLRALEAVLTDAKANNVDQILFLGDLVFMGLDPQLCFDLLMEQKPLVLIKGNTDANLEKISSYAANTPFEKHMLKLMKYTSIRMNESAKKRLADFVPTKRLELEQLSILCCHGTPYTDNEGIPANQPLPPALAKSIAEEKVNAIFSGHTHIPSDFQRDGIRFINPGAVGYSFDGDTRASYALVTIEGESLRCQHRRLEYDIKRYAMEVEHAMEGFVLFERLLYALQQGRPIRQ</sequence>
<dbReference type="NCBIfam" id="TIGR00040">
    <property type="entry name" value="yfcE"/>
    <property type="match status" value="1"/>
</dbReference>
<protein>
    <recommendedName>
        <fullName evidence="1">Calcineurin-like phosphoesterase domain-containing protein</fullName>
    </recommendedName>
</protein>
<dbReference type="InterPro" id="IPR050126">
    <property type="entry name" value="Ap4A_hydrolase"/>
</dbReference>